<keyword evidence="2 7" id="KW-0813">Transport</keyword>
<comment type="similarity">
    <text evidence="7">Belongs to the binding-protein-dependent transport system permease family.</text>
</comment>
<evidence type="ECO:0000256" key="5">
    <source>
        <dbReference type="ARBA" id="ARBA00022989"/>
    </source>
</evidence>
<reference evidence="9 10" key="1">
    <citation type="submission" date="2020-08" db="EMBL/GenBank/DDBJ databases">
        <title>Genomic Encyclopedia of Type Strains, Phase III (KMG-III): the genomes of soil and plant-associated and newly described type strains.</title>
        <authorList>
            <person name="Whitman W."/>
        </authorList>
    </citation>
    <scope>NUCLEOTIDE SEQUENCE [LARGE SCALE GENOMIC DNA]</scope>
    <source>
        <strain evidence="9 10">CECT 7015</strain>
    </source>
</reference>
<dbReference type="SUPFAM" id="SSF161098">
    <property type="entry name" value="MetI-like"/>
    <property type="match status" value="1"/>
</dbReference>
<dbReference type="InterPro" id="IPR000515">
    <property type="entry name" value="MetI-like"/>
</dbReference>
<feature type="transmembrane region" description="Helical" evidence="7">
    <location>
        <begin position="209"/>
        <end position="228"/>
    </location>
</feature>
<feature type="domain" description="ABC transmembrane type-1" evidence="8">
    <location>
        <begin position="78"/>
        <end position="258"/>
    </location>
</feature>
<feature type="transmembrane region" description="Helical" evidence="7">
    <location>
        <begin position="240"/>
        <end position="261"/>
    </location>
</feature>
<dbReference type="AlphaFoldDB" id="A0A839UFH4"/>
<gene>
    <name evidence="9" type="ORF">FHS21_004991</name>
</gene>
<accession>A0A839UFH4</accession>
<dbReference type="Gene3D" id="1.10.3720.10">
    <property type="entry name" value="MetI-like"/>
    <property type="match status" value="1"/>
</dbReference>
<keyword evidence="10" id="KW-1185">Reference proteome</keyword>
<dbReference type="Pfam" id="PF00528">
    <property type="entry name" value="BPD_transp_1"/>
    <property type="match status" value="1"/>
</dbReference>
<name>A0A839UFH4_9HYPH</name>
<evidence type="ECO:0000256" key="2">
    <source>
        <dbReference type="ARBA" id="ARBA00022448"/>
    </source>
</evidence>
<keyword evidence="4 7" id="KW-0812">Transmembrane</keyword>
<keyword evidence="5 7" id="KW-1133">Transmembrane helix</keyword>
<keyword evidence="3" id="KW-1003">Cell membrane</keyword>
<keyword evidence="6 7" id="KW-0472">Membrane</keyword>
<evidence type="ECO:0000256" key="1">
    <source>
        <dbReference type="ARBA" id="ARBA00004651"/>
    </source>
</evidence>
<evidence type="ECO:0000313" key="10">
    <source>
        <dbReference type="Proteomes" id="UP000554520"/>
    </source>
</evidence>
<dbReference type="PANTHER" id="PTHR30151">
    <property type="entry name" value="ALKANE SULFONATE ABC TRANSPORTER-RELATED, MEMBRANE SUBUNIT"/>
    <property type="match status" value="1"/>
</dbReference>
<dbReference type="RefSeq" id="WP_183664404.1">
    <property type="nucleotide sequence ID" value="NZ_JACHXN010000020.1"/>
</dbReference>
<evidence type="ECO:0000256" key="7">
    <source>
        <dbReference type="RuleBase" id="RU363032"/>
    </source>
</evidence>
<proteinExistence type="inferred from homology"/>
<feature type="transmembrane region" description="Helical" evidence="7">
    <location>
        <begin position="116"/>
        <end position="138"/>
    </location>
</feature>
<dbReference type="GO" id="GO:0055085">
    <property type="term" value="P:transmembrane transport"/>
    <property type="evidence" value="ECO:0007669"/>
    <property type="project" value="InterPro"/>
</dbReference>
<evidence type="ECO:0000256" key="6">
    <source>
        <dbReference type="ARBA" id="ARBA00023136"/>
    </source>
</evidence>
<dbReference type="Proteomes" id="UP000554520">
    <property type="component" value="Unassembled WGS sequence"/>
</dbReference>
<dbReference type="PANTHER" id="PTHR30151:SF0">
    <property type="entry name" value="ABC TRANSPORTER PERMEASE PROTEIN MJ0413-RELATED"/>
    <property type="match status" value="1"/>
</dbReference>
<evidence type="ECO:0000259" key="8">
    <source>
        <dbReference type="PROSITE" id="PS50928"/>
    </source>
</evidence>
<dbReference type="PROSITE" id="PS50928">
    <property type="entry name" value="ABC_TM1"/>
    <property type="match status" value="1"/>
</dbReference>
<dbReference type="GO" id="GO:0005886">
    <property type="term" value="C:plasma membrane"/>
    <property type="evidence" value="ECO:0007669"/>
    <property type="project" value="UniProtKB-SubCell"/>
</dbReference>
<dbReference type="InterPro" id="IPR035906">
    <property type="entry name" value="MetI-like_sf"/>
</dbReference>
<evidence type="ECO:0000256" key="3">
    <source>
        <dbReference type="ARBA" id="ARBA00022475"/>
    </source>
</evidence>
<sequence length="270" mass="29084">MNQPTDRPQKQVGFRRLFGGARTHRSQHTGFLSIAGGLVAWELVGRLVISNSLFLATPTQIAAQIYNLMRSGELFIHMGVSGAEFGIGLIISIILGIALGFLITTNKIANAILGPWISALYATPTVAIAPLIILWFGIGLWSKVFVVIINATFPMIINTEAGLRATDPKLIEAVRCFGASPLQVFWNVMLPSALPYILAGVRLSVGRAIVSVVVGELFGSRAGLGFMITQASEVFNMPRLFAAVVVLALVGVILTAGARYLERVLQPWNK</sequence>
<dbReference type="EMBL" id="JACHXN010000020">
    <property type="protein sequence ID" value="MBB3148543.1"/>
    <property type="molecule type" value="Genomic_DNA"/>
</dbReference>
<comment type="subcellular location">
    <subcellularLocation>
        <location evidence="1 7">Cell membrane</location>
        <topology evidence="1 7">Multi-pass membrane protein</topology>
    </subcellularLocation>
</comment>
<evidence type="ECO:0000313" key="9">
    <source>
        <dbReference type="EMBL" id="MBB3148543.1"/>
    </source>
</evidence>
<feature type="transmembrane region" description="Helical" evidence="7">
    <location>
        <begin position="184"/>
        <end position="203"/>
    </location>
</feature>
<evidence type="ECO:0000256" key="4">
    <source>
        <dbReference type="ARBA" id="ARBA00022692"/>
    </source>
</evidence>
<dbReference type="CDD" id="cd06261">
    <property type="entry name" value="TM_PBP2"/>
    <property type="match status" value="1"/>
</dbReference>
<protein>
    <submittedName>
        <fullName evidence="9">NitT/TauT family transport system permease protein</fullName>
    </submittedName>
</protein>
<comment type="caution">
    <text evidence="9">The sequence shown here is derived from an EMBL/GenBank/DDBJ whole genome shotgun (WGS) entry which is preliminary data.</text>
</comment>
<feature type="transmembrane region" description="Helical" evidence="7">
    <location>
        <begin position="31"/>
        <end position="49"/>
    </location>
</feature>
<feature type="transmembrane region" description="Helical" evidence="7">
    <location>
        <begin position="85"/>
        <end position="104"/>
    </location>
</feature>
<organism evidence="9 10">
    <name type="scientific">Phyllobacterium trifolii</name>
    <dbReference type="NCBI Taxonomy" id="300193"/>
    <lineage>
        <taxon>Bacteria</taxon>
        <taxon>Pseudomonadati</taxon>
        <taxon>Pseudomonadota</taxon>
        <taxon>Alphaproteobacteria</taxon>
        <taxon>Hyphomicrobiales</taxon>
        <taxon>Phyllobacteriaceae</taxon>
        <taxon>Phyllobacterium</taxon>
    </lineage>
</organism>